<dbReference type="GO" id="GO:0098797">
    <property type="term" value="C:plasma membrane protein complex"/>
    <property type="evidence" value="ECO:0007669"/>
    <property type="project" value="TreeGrafter"/>
</dbReference>
<evidence type="ECO:0000259" key="8">
    <source>
        <dbReference type="Pfam" id="PF02687"/>
    </source>
</evidence>
<evidence type="ECO:0000256" key="3">
    <source>
        <dbReference type="ARBA" id="ARBA00022475"/>
    </source>
</evidence>
<feature type="transmembrane region" description="Helical" evidence="7">
    <location>
        <begin position="31"/>
        <end position="50"/>
    </location>
</feature>
<dbReference type="GO" id="GO:0044874">
    <property type="term" value="P:lipoprotein localization to outer membrane"/>
    <property type="evidence" value="ECO:0007669"/>
    <property type="project" value="TreeGrafter"/>
</dbReference>
<dbReference type="Proteomes" id="UP000287701">
    <property type="component" value="Chromosome"/>
</dbReference>
<keyword evidence="3" id="KW-1003">Cell membrane</keyword>
<evidence type="ECO:0000256" key="5">
    <source>
        <dbReference type="ARBA" id="ARBA00022989"/>
    </source>
</evidence>
<feature type="transmembrane region" description="Helical" evidence="7">
    <location>
        <begin position="324"/>
        <end position="352"/>
    </location>
</feature>
<keyword evidence="4 7" id="KW-0812">Transmembrane</keyword>
<organism evidence="10 11">
    <name type="scientific">Ornithobacterium rhinotracheale</name>
    <dbReference type="NCBI Taxonomy" id="28251"/>
    <lineage>
        <taxon>Bacteria</taxon>
        <taxon>Pseudomonadati</taxon>
        <taxon>Bacteroidota</taxon>
        <taxon>Flavobacteriia</taxon>
        <taxon>Flavobacteriales</taxon>
        <taxon>Weeksellaceae</taxon>
        <taxon>Ornithobacterium</taxon>
    </lineage>
</organism>
<evidence type="ECO:0000256" key="7">
    <source>
        <dbReference type="SAM" id="Phobius"/>
    </source>
</evidence>
<dbReference type="PANTHER" id="PTHR30489">
    <property type="entry name" value="LIPOPROTEIN-RELEASING SYSTEM TRANSMEMBRANE PROTEIN LOLE"/>
    <property type="match status" value="1"/>
</dbReference>
<dbReference type="EMBL" id="CP035107">
    <property type="protein sequence ID" value="QAR30113.1"/>
    <property type="molecule type" value="Genomic_DNA"/>
</dbReference>
<dbReference type="Pfam" id="PF12704">
    <property type="entry name" value="MacB_PCD"/>
    <property type="match status" value="1"/>
</dbReference>
<evidence type="ECO:0000256" key="6">
    <source>
        <dbReference type="ARBA" id="ARBA00023136"/>
    </source>
</evidence>
<evidence type="ECO:0000256" key="2">
    <source>
        <dbReference type="ARBA" id="ARBA00005236"/>
    </source>
</evidence>
<dbReference type="OrthoDB" id="1522670at2"/>
<feature type="transmembrane region" description="Helical" evidence="7">
    <location>
        <begin position="372"/>
        <end position="395"/>
    </location>
</feature>
<evidence type="ECO:0000256" key="4">
    <source>
        <dbReference type="ARBA" id="ARBA00022692"/>
    </source>
</evidence>
<comment type="subcellular location">
    <subcellularLocation>
        <location evidence="1">Cell membrane</location>
        <topology evidence="1">Multi-pass membrane protein</topology>
    </subcellularLocation>
</comment>
<evidence type="ECO:0000313" key="10">
    <source>
        <dbReference type="EMBL" id="QAR30113.1"/>
    </source>
</evidence>
<name>A0A3R5UUL1_ORNRH</name>
<accession>A0A3R5UUL1</accession>
<keyword evidence="5 7" id="KW-1133">Transmembrane helix</keyword>
<evidence type="ECO:0000259" key="9">
    <source>
        <dbReference type="Pfam" id="PF12704"/>
    </source>
</evidence>
<dbReference type="InterPro" id="IPR051447">
    <property type="entry name" value="Lipoprotein-release_system"/>
</dbReference>
<keyword evidence="6 7" id="KW-0472">Membrane</keyword>
<dbReference type="InterPro" id="IPR003838">
    <property type="entry name" value="ABC3_permease_C"/>
</dbReference>
<evidence type="ECO:0000313" key="11">
    <source>
        <dbReference type="Proteomes" id="UP000287701"/>
    </source>
</evidence>
<feature type="domain" description="MacB-like periplasmic core" evidence="9">
    <location>
        <begin position="32"/>
        <end position="217"/>
    </location>
</feature>
<dbReference type="InterPro" id="IPR025857">
    <property type="entry name" value="MacB_PCD"/>
</dbReference>
<evidence type="ECO:0000256" key="1">
    <source>
        <dbReference type="ARBA" id="ARBA00004651"/>
    </source>
</evidence>
<feature type="domain" description="ABC3 transporter permease C-terminal" evidence="8">
    <location>
        <begin position="279"/>
        <end position="405"/>
    </location>
</feature>
<dbReference type="Pfam" id="PF02687">
    <property type="entry name" value="FtsX"/>
    <property type="match status" value="1"/>
</dbReference>
<dbReference type="AlphaFoldDB" id="A0A3R5UUL1"/>
<reference evidence="10 11" key="1">
    <citation type="submission" date="2019-01" db="EMBL/GenBank/DDBJ databases">
        <title>Whole Genome of Ornithobacterium rhinotracheale FARPER-174b.</title>
        <authorList>
            <person name="Tataje-Lavanda L.A."/>
            <person name="Montalvan A."/>
            <person name="Montesinos R."/>
            <person name="Zimic M."/>
            <person name="Fernandez-Sanchez M."/>
            <person name="Fernandez-Diaz M."/>
        </authorList>
    </citation>
    <scope>NUCLEOTIDE SEQUENCE [LARGE SCALE GENOMIC DNA]</scope>
    <source>
        <strain evidence="10 11">FARPER-174b</strain>
    </source>
</reference>
<gene>
    <name evidence="10" type="ORF">EQP59_01430</name>
</gene>
<proteinExistence type="inferred from homology"/>
<protein>
    <submittedName>
        <fullName evidence="10">ABC transporter permease</fullName>
    </submittedName>
</protein>
<comment type="similarity">
    <text evidence="2">Belongs to the ABC-4 integral membrane protein family. LolC/E subfamily.</text>
</comment>
<feature type="transmembrane region" description="Helical" evidence="7">
    <location>
        <begin position="278"/>
        <end position="303"/>
    </location>
</feature>
<sequence length="412" mass="46738">MKFSQYFAYKIAWGKTSQESLSRNIVRIGQFAVAIGIIVALITLSTGIGAKKEIKQKLADFGGHLTITPYNSNLSMDSDTLHLNPNYYPKFPSKNIEHIQSYAVKSGIIRSKESFDGVLFKGVDAKYDTVRFQKFLKKGHFPKFNPNKISNEVVISQEIANNFYLKVGSTFVMVFINEKNPEAKPIYRKFKVAGIYSTDIELFDKLYVIGDLKQVQRINQWAPDVVGGYELFVPDVDQDLTPVKEEVNNLINYNLIALTATDHFSEIEEWIKIFDTNIFIILFIMLFVVIINMVMVLLILILERTHSIGVLKTLGANNSQIRQIFIAYAVFIMLPGLITGNSIALLLLWIQSEFGIVQLPPENYYISQAPVFLSWQMILLVNLGSILISILALWLPSLLIKRISPTRALKVK</sequence>
<dbReference type="RefSeq" id="WP_128500620.1">
    <property type="nucleotide sequence ID" value="NZ_CP035107.1"/>
</dbReference>
<dbReference type="PANTHER" id="PTHR30489:SF0">
    <property type="entry name" value="LIPOPROTEIN-RELEASING SYSTEM TRANSMEMBRANE PROTEIN LOLE"/>
    <property type="match status" value="1"/>
</dbReference>